<feature type="binding site" evidence="2">
    <location>
        <position position="49"/>
    </location>
    <ligand>
        <name>Mg(2+)</name>
        <dbReference type="ChEBI" id="CHEBI:18420"/>
    </ligand>
</feature>
<keyword evidence="1" id="KW-0560">Oxidoreductase</keyword>
<gene>
    <name evidence="4" type="ORF">CKO42_03380</name>
</gene>
<dbReference type="InterPro" id="IPR018194">
    <property type="entry name" value="Ni-dep_hyd_lsu_Ni_BS"/>
</dbReference>
<feature type="binding site" evidence="2">
    <location>
        <position position="480"/>
    </location>
    <ligand>
        <name>Mg(2+)</name>
        <dbReference type="ChEBI" id="CHEBI:18420"/>
    </ligand>
</feature>
<reference evidence="4 5" key="1">
    <citation type="journal article" date="2020" name="Microorganisms">
        <title>Osmotic Adaptation and Compatible Solute Biosynthesis of Phototrophic Bacteria as Revealed from Genome Analyses.</title>
        <authorList>
            <person name="Imhoff J.F."/>
            <person name="Rahn T."/>
            <person name="Kunzel S."/>
            <person name="Keller A."/>
            <person name="Neulinger S.C."/>
        </authorList>
    </citation>
    <scope>NUCLEOTIDE SEQUENCE [LARGE SCALE GENOMIC DNA]</scope>
    <source>
        <strain evidence="4 5">DSM 25653</strain>
    </source>
</reference>
<dbReference type="Gene3D" id="1.10.645.10">
    <property type="entry name" value="Cytochrome-c3 Hydrogenase, chain B"/>
    <property type="match status" value="2"/>
</dbReference>
<dbReference type="EMBL" id="NRRY01000003">
    <property type="protein sequence ID" value="MBK1617510.1"/>
    <property type="molecule type" value="Genomic_DNA"/>
</dbReference>
<evidence type="ECO:0000256" key="3">
    <source>
        <dbReference type="SAM" id="MobiDB-lite"/>
    </source>
</evidence>
<dbReference type="InterPro" id="IPR029014">
    <property type="entry name" value="NiFe-Hase_large"/>
</dbReference>
<feature type="binding site" evidence="2">
    <location>
        <position position="429"/>
    </location>
    <ligand>
        <name>Mg(2+)</name>
        <dbReference type="ChEBI" id="CHEBI:18420"/>
    </ligand>
</feature>
<dbReference type="PANTHER" id="PTHR43600:SF4">
    <property type="entry name" value="CYTOSOLIC NIFE-HYDROGENASE, ALPHA SUBUNIT"/>
    <property type="match status" value="1"/>
</dbReference>
<keyword evidence="2" id="KW-0460">Magnesium</keyword>
<evidence type="ECO:0000256" key="1">
    <source>
        <dbReference type="ARBA" id="ARBA00023002"/>
    </source>
</evidence>
<dbReference type="PROSITE" id="PS00508">
    <property type="entry name" value="NI_HGENASE_L_2"/>
    <property type="match status" value="1"/>
</dbReference>
<feature type="binding site" evidence="2">
    <location>
        <position position="71"/>
    </location>
    <ligand>
        <name>Ni(2+)</name>
        <dbReference type="ChEBI" id="CHEBI:49786"/>
    </ligand>
</feature>
<keyword evidence="2" id="KW-0533">Nickel</keyword>
<proteinExistence type="predicted"/>
<keyword evidence="2" id="KW-0479">Metal-binding</keyword>
<feature type="binding site" evidence="2">
    <location>
        <position position="68"/>
    </location>
    <ligand>
        <name>Ni(2+)</name>
        <dbReference type="ChEBI" id="CHEBI:49786"/>
    </ligand>
</feature>
<feature type="binding site" evidence="2">
    <location>
        <position position="474"/>
    </location>
    <ligand>
        <name>Ni(2+)</name>
        <dbReference type="ChEBI" id="CHEBI:49786"/>
    </ligand>
</feature>
<dbReference type="PANTHER" id="PTHR43600">
    <property type="entry name" value="COENZYME F420 HYDROGENASE, SUBUNIT ALPHA"/>
    <property type="match status" value="1"/>
</dbReference>
<name>A0A9X0W621_9GAMM</name>
<comment type="cofactor">
    <cofactor evidence="2">
        <name>Ni(2+)</name>
        <dbReference type="ChEBI" id="CHEBI:49786"/>
    </cofactor>
</comment>
<feature type="region of interest" description="Disordered" evidence="3">
    <location>
        <begin position="92"/>
        <end position="144"/>
    </location>
</feature>
<feature type="binding site" evidence="2">
    <location>
        <position position="71"/>
    </location>
    <ligand>
        <name>Fe cation</name>
        <dbReference type="ChEBI" id="CHEBI:24875"/>
    </ligand>
</feature>
<feature type="binding site" evidence="2">
    <location>
        <position position="477"/>
    </location>
    <ligand>
        <name>Fe cation</name>
        <dbReference type="ChEBI" id="CHEBI:24875"/>
    </ligand>
</feature>
<dbReference type="SUPFAM" id="SSF56762">
    <property type="entry name" value="HydB/Nqo4-like"/>
    <property type="match status" value="2"/>
</dbReference>
<evidence type="ECO:0000313" key="4">
    <source>
        <dbReference type="EMBL" id="MBK1617510.1"/>
    </source>
</evidence>
<dbReference type="InterPro" id="IPR001501">
    <property type="entry name" value="Ni-dep_hyd_lsu"/>
</dbReference>
<accession>A0A9X0W621</accession>
<keyword evidence="5" id="KW-1185">Reference proteome</keyword>
<protein>
    <submittedName>
        <fullName evidence="4">Ni/Fe hydrogenase subunit alpha</fullName>
    </submittedName>
</protein>
<dbReference type="GO" id="GO:0016151">
    <property type="term" value="F:nickel cation binding"/>
    <property type="evidence" value="ECO:0007669"/>
    <property type="project" value="InterPro"/>
</dbReference>
<sequence length="488" mass="53550">MTMTEPSSRRIEVSVLARVEGEGGLEVSIRDDRIEHLALRIFEPPRFFEQFLVGHHYSEIPDLVARICGICPVAYQMSGVSAIERLFALDAPRDPEGDSKKHSGAPHSEPETGRNSQTDKGPYNPPGSRPDSQRNSVSGSQRDSELAPWVRRMRRLFYCGEWIQSHALHIHLLAAPDFLGFDSAIAMAASHGDELRRGLALQAFGNRIIALLGARSVHPVGARVGGFWHAPALSDVAAVAAEAERAVPAAEALLRWTAALPLPQQPQHFNCVSLRHPLEYPMMAERIVAESGLDISVDDFEAHFSEHQVPHSTALHGLLEGEPYLVGPLARVNLNQDRLHPRVQALLTELGIDFPSHDMAQSVIARAVEILQAALEAAEILADVAPQTPAYAELAPRAGIARGVSEAPRGLLWHRYDLDADGLIQQARIVPPTSQNQARIEADLAQTLTRIGLNADADRLRQAGEQVIRNYDPCISCATHFLRLTLNR</sequence>
<comment type="caution">
    <text evidence="4">The sequence shown here is derived from an EMBL/GenBank/DDBJ whole genome shotgun (WGS) entry which is preliminary data.</text>
</comment>
<evidence type="ECO:0000313" key="5">
    <source>
        <dbReference type="Proteomes" id="UP001138768"/>
    </source>
</evidence>
<dbReference type="GO" id="GO:0008901">
    <property type="term" value="F:ferredoxin hydrogenase activity"/>
    <property type="evidence" value="ECO:0007669"/>
    <property type="project" value="InterPro"/>
</dbReference>
<organism evidence="4 5">
    <name type="scientific">Lamprobacter modestohalophilus</name>
    <dbReference type="NCBI Taxonomy" id="1064514"/>
    <lineage>
        <taxon>Bacteria</taxon>
        <taxon>Pseudomonadati</taxon>
        <taxon>Pseudomonadota</taxon>
        <taxon>Gammaproteobacteria</taxon>
        <taxon>Chromatiales</taxon>
        <taxon>Chromatiaceae</taxon>
        <taxon>Lamprobacter</taxon>
    </lineage>
</organism>
<feature type="compositionally biased region" description="Basic and acidic residues" evidence="3">
    <location>
        <begin position="92"/>
        <end position="101"/>
    </location>
</feature>
<comment type="cofactor">
    <cofactor evidence="2">
        <name>Fe cation</name>
        <dbReference type="ChEBI" id="CHEBI:24875"/>
    </cofactor>
</comment>
<dbReference type="AlphaFoldDB" id="A0A9X0W621"/>
<dbReference type="Proteomes" id="UP001138768">
    <property type="component" value="Unassembled WGS sequence"/>
</dbReference>
<evidence type="ECO:0000256" key="2">
    <source>
        <dbReference type="PIRSR" id="PIRSR601501-1"/>
    </source>
</evidence>
<keyword evidence="2" id="KW-0408">Iron</keyword>
<dbReference type="Pfam" id="PF00374">
    <property type="entry name" value="NiFeSe_Hases"/>
    <property type="match status" value="1"/>
</dbReference>